<dbReference type="Proteomes" id="UP000195440">
    <property type="component" value="Unassembled WGS sequence"/>
</dbReference>
<proteinExistence type="predicted"/>
<dbReference type="EMBL" id="LOHF01000018">
    <property type="protein sequence ID" value="OUM72291.1"/>
    <property type="molecule type" value="Genomic_DNA"/>
</dbReference>
<protein>
    <submittedName>
        <fullName evidence="1">Uncharacterized protein</fullName>
    </submittedName>
</protein>
<comment type="caution">
    <text evidence="1">The sequence shown here is derived from an EMBL/GenBank/DDBJ whole genome shotgun (WGS) entry which is preliminary data.</text>
</comment>
<accession>A0A1Y3P1A4</accession>
<keyword evidence="2" id="KW-1185">Reference proteome</keyword>
<reference evidence="1 2" key="1">
    <citation type="journal article" date="2017" name="Syst. Appl. Microbiol.">
        <title>Pseudomonas caspiana sp. nov., a citrus pathogen in the Pseudomonas syringae phylogenetic group.</title>
        <authorList>
            <person name="Busquets A."/>
            <person name="Gomila M."/>
            <person name="Beiki F."/>
            <person name="Mulet M."/>
            <person name="Rahimian H."/>
            <person name="Garcia-Valdes E."/>
            <person name="Lalucat J."/>
        </authorList>
    </citation>
    <scope>NUCLEOTIDE SEQUENCE [LARGE SCALE GENOMIC DNA]</scope>
    <source>
        <strain evidence="1 2">FBF102</strain>
    </source>
</reference>
<name>A0A1Y3P1A4_9PSED</name>
<organism evidence="1 2">
    <name type="scientific">Pseudomonas caspiana</name>
    <dbReference type="NCBI Taxonomy" id="1451454"/>
    <lineage>
        <taxon>Bacteria</taxon>
        <taxon>Pseudomonadati</taxon>
        <taxon>Pseudomonadota</taxon>
        <taxon>Gammaproteobacteria</taxon>
        <taxon>Pseudomonadales</taxon>
        <taxon>Pseudomonadaceae</taxon>
        <taxon>Pseudomonas</taxon>
    </lineage>
</organism>
<evidence type="ECO:0000313" key="1">
    <source>
        <dbReference type="EMBL" id="OUM72291.1"/>
    </source>
</evidence>
<evidence type="ECO:0000313" key="2">
    <source>
        <dbReference type="Proteomes" id="UP000195440"/>
    </source>
</evidence>
<gene>
    <name evidence="1" type="ORF">AUC60_19285</name>
</gene>
<dbReference type="AlphaFoldDB" id="A0A1Y3P1A4"/>
<sequence>MLFWDGVNVDSYILKEDQQATGLIIFNVPPGQILDAENSELIYEIYTPVGGNPATSLPGYVRVNTKVPGNPPLNSAEPINLALEPPGNIPTPITDAIAEYGINVIIAPWLPATHMEVGDVLTLTWGQTKITLPPLTAADLNKPITVAVSKEIILATSNTLGLEVFYDIRDNVGNWSLMSPATKVDIEAGPNTLPAPRVQEALGDNDINLAELGAQNAHVDLPVYPGWAVGDQVKIYWFGTTQGGVEVNETDTYQMKDTDEGFVVTRQIPNAAVVAIANGRAIVYYEVNGVRRSKRLAITVSGVVQKLPAPEVREQLGGVLDPAAVPAAGATVVVKPYPGMNSADQVVIYWTGVTAAGDTTHFTDHQPGNDQLQEIIFRVPKDTQVNPLAGGTVDVYYTVVSGAVRRDSISLPLSVRAVSPGLDLLKPRVPKAYGDGTRLNFDTALYYDDYLSVIVNYTGMAVGHSVQLRWAGTVVYPSAVKPVEVVGDLEFLVPRMEVIDVIGRSATITYTVTLANGTVAGPSAALSLSVDAQAYDLIPPVISADNSIVTLRYTDMHAPHTGRIRWEGIVKHDTDEQNLDTRPEEFRIPINWVTENRGREVLINYTVYRGEDRHLIFSRVLRKNL</sequence>